<feature type="region of interest" description="Disordered" evidence="1">
    <location>
        <begin position="78"/>
        <end position="99"/>
    </location>
</feature>
<reference evidence="3" key="3">
    <citation type="submission" date="2018-07" db="EMBL/GenBank/DDBJ databases">
        <title>WGS assembly of Glycine max.</title>
        <authorList>
            <person name="Schmutz J."/>
            <person name="Cannon S."/>
            <person name="Schlueter J."/>
            <person name="Ma J."/>
            <person name="Mitros T."/>
            <person name="Nelson W."/>
            <person name="Hyten D."/>
            <person name="Song Q."/>
            <person name="Thelen J."/>
            <person name="Cheng J."/>
            <person name="Xu D."/>
            <person name="Hellsten U."/>
            <person name="May G."/>
            <person name="Yu Y."/>
            <person name="Sakurai T."/>
            <person name="Umezawa T."/>
            <person name="Bhattacharyya M."/>
            <person name="Sandhu D."/>
            <person name="Valliyodan B."/>
            <person name="Lindquist E."/>
            <person name="Peto M."/>
            <person name="Grant D."/>
            <person name="Shu S."/>
            <person name="Goodstein D."/>
            <person name="Barry K."/>
            <person name="Futrell-Griggs M."/>
            <person name="Abernathy B."/>
            <person name="Du J."/>
            <person name="Tian Z."/>
            <person name="Zhu L."/>
            <person name="Gill N."/>
            <person name="Joshi T."/>
            <person name="Libault M."/>
            <person name="Sethuraman A."/>
            <person name="Zhang X."/>
            <person name="Shinozaki K."/>
            <person name="Nguyen H."/>
            <person name="Wing R."/>
            <person name="Cregan P."/>
            <person name="Specht J."/>
            <person name="Grimwood J."/>
            <person name="Rokhsar D."/>
            <person name="Stacey G."/>
            <person name="Shoemaker R."/>
            <person name="Jackson S."/>
        </authorList>
    </citation>
    <scope>NUCLEOTIDE SEQUENCE</scope>
    <source>
        <tissue evidence="3">Callus</tissue>
    </source>
</reference>
<evidence type="ECO:0000313" key="3">
    <source>
        <dbReference type="EMBL" id="KRH45138.1"/>
    </source>
</evidence>
<gene>
    <name evidence="4" type="primary">LOC100793648</name>
    <name evidence="3" type="ORF">GLYMA_08G253200</name>
</gene>
<keyword evidence="5" id="KW-1185">Reference proteome</keyword>
<dbReference type="GO" id="GO:0010082">
    <property type="term" value="P:regulation of root meristem growth"/>
    <property type="evidence" value="ECO:0007669"/>
    <property type="project" value="InterPro"/>
</dbReference>
<dbReference type="InterPro" id="IPR038804">
    <property type="entry name" value="RGF3"/>
</dbReference>
<feature type="signal peptide" evidence="2">
    <location>
        <begin position="1"/>
        <end position="30"/>
    </location>
</feature>
<dbReference type="PROSITE" id="PS51257">
    <property type="entry name" value="PROKAR_LIPOPROTEIN"/>
    <property type="match status" value="1"/>
</dbReference>
<accession>A0A0R0IVM5</accession>
<dbReference type="Proteomes" id="UP000008827">
    <property type="component" value="Chromosome 8"/>
</dbReference>
<dbReference type="Gramene" id="KRH45138">
    <property type="protein sequence ID" value="KRH45138"/>
    <property type="gene ID" value="GLYMA_08G253200"/>
</dbReference>
<dbReference type="ExpressionAtlas" id="A0A0R0IVM5">
    <property type="expression patterns" value="baseline"/>
</dbReference>
<dbReference type="EnsemblPlants" id="KRH45138">
    <property type="protein sequence ID" value="KRH45138"/>
    <property type="gene ID" value="GLYMA_08G253200"/>
</dbReference>
<dbReference type="PANTHER" id="PTHR36313">
    <property type="entry name" value="ROOT MERISTEM GROWTH FACTOR 2"/>
    <property type="match status" value="1"/>
</dbReference>
<protein>
    <submittedName>
        <fullName evidence="3 4">Uncharacterized protein</fullName>
    </submittedName>
</protein>
<evidence type="ECO:0000313" key="4">
    <source>
        <dbReference type="EnsemblPlants" id="KRH45138"/>
    </source>
</evidence>
<dbReference type="GO" id="GO:0008083">
    <property type="term" value="F:growth factor activity"/>
    <property type="evidence" value="ECO:0007669"/>
    <property type="project" value="InterPro"/>
</dbReference>
<dbReference type="AlphaFoldDB" id="A0A0R0IVM5"/>
<dbReference type="PANTHER" id="PTHR36313:SF2">
    <property type="match status" value="1"/>
</dbReference>
<evidence type="ECO:0000313" key="5">
    <source>
        <dbReference type="Proteomes" id="UP000008827"/>
    </source>
</evidence>
<sequence length="156" mass="16928">MKRRNTDQMMKITLLSTLLLGCLLVMTVQGDSSAGVVPVEEGNKNKLGVSSQKEPFVRSGAGHVRKLGLGGKKFGTNEVTSVDSKNGKGAYGGETSKISGATYSDGICDFDEREGDHKIVKCKGKKSIKSRMLKMDGYVAFTDDYHGPRHHLPKHN</sequence>
<evidence type="ECO:0000256" key="2">
    <source>
        <dbReference type="SAM" id="SignalP"/>
    </source>
</evidence>
<reference evidence="4" key="2">
    <citation type="submission" date="2018-02" db="UniProtKB">
        <authorList>
            <consortium name="EnsemblPlants"/>
        </authorList>
    </citation>
    <scope>IDENTIFICATION</scope>
    <source>
        <strain evidence="4">Williams 82</strain>
    </source>
</reference>
<keyword evidence="2" id="KW-0732">Signal</keyword>
<dbReference type="EMBL" id="CM000841">
    <property type="protein sequence ID" value="KRH45138.1"/>
    <property type="molecule type" value="Genomic_DNA"/>
</dbReference>
<feature type="chain" id="PRO_5014521882" evidence="2">
    <location>
        <begin position="31"/>
        <end position="156"/>
    </location>
</feature>
<evidence type="ECO:0000256" key="1">
    <source>
        <dbReference type="SAM" id="MobiDB-lite"/>
    </source>
</evidence>
<reference evidence="3 4" key="1">
    <citation type="journal article" date="2010" name="Nature">
        <title>Genome sequence of the palaeopolyploid soybean.</title>
        <authorList>
            <person name="Schmutz J."/>
            <person name="Cannon S.B."/>
            <person name="Schlueter J."/>
            <person name="Ma J."/>
            <person name="Mitros T."/>
            <person name="Nelson W."/>
            <person name="Hyten D.L."/>
            <person name="Song Q."/>
            <person name="Thelen J.J."/>
            <person name="Cheng J."/>
            <person name="Xu D."/>
            <person name="Hellsten U."/>
            <person name="May G.D."/>
            <person name="Yu Y."/>
            <person name="Sakurai T."/>
            <person name="Umezawa T."/>
            <person name="Bhattacharyya M.K."/>
            <person name="Sandhu D."/>
            <person name="Valliyodan B."/>
            <person name="Lindquist E."/>
            <person name="Peto M."/>
            <person name="Grant D."/>
            <person name="Shu S."/>
            <person name="Goodstein D."/>
            <person name="Barry K."/>
            <person name="Futrell-Griggs M."/>
            <person name="Abernathy B."/>
            <person name="Du J."/>
            <person name="Tian Z."/>
            <person name="Zhu L."/>
            <person name="Gill N."/>
            <person name="Joshi T."/>
            <person name="Libault M."/>
            <person name="Sethuraman A."/>
            <person name="Zhang X.-C."/>
            <person name="Shinozaki K."/>
            <person name="Nguyen H.T."/>
            <person name="Wing R.A."/>
            <person name="Cregan P."/>
            <person name="Specht J."/>
            <person name="Grimwood J."/>
            <person name="Rokhsar D."/>
            <person name="Stacey G."/>
            <person name="Shoemaker R.C."/>
            <person name="Jackson S.A."/>
        </authorList>
    </citation>
    <scope>NUCLEOTIDE SEQUENCE [LARGE SCALE GENOMIC DNA]</scope>
    <source>
        <strain evidence="4">cv. Williams 82</strain>
        <tissue evidence="3">Callus</tissue>
    </source>
</reference>
<proteinExistence type="predicted"/>
<name>A0A0R0IVM5_SOYBN</name>
<organism evidence="3">
    <name type="scientific">Glycine max</name>
    <name type="common">Soybean</name>
    <name type="synonym">Glycine hispida</name>
    <dbReference type="NCBI Taxonomy" id="3847"/>
    <lineage>
        <taxon>Eukaryota</taxon>
        <taxon>Viridiplantae</taxon>
        <taxon>Streptophyta</taxon>
        <taxon>Embryophyta</taxon>
        <taxon>Tracheophyta</taxon>
        <taxon>Spermatophyta</taxon>
        <taxon>Magnoliopsida</taxon>
        <taxon>eudicotyledons</taxon>
        <taxon>Gunneridae</taxon>
        <taxon>Pentapetalae</taxon>
        <taxon>rosids</taxon>
        <taxon>fabids</taxon>
        <taxon>Fabales</taxon>
        <taxon>Fabaceae</taxon>
        <taxon>Papilionoideae</taxon>
        <taxon>50 kb inversion clade</taxon>
        <taxon>NPAAA clade</taxon>
        <taxon>indigoferoid/millettioid clade</taxon>
        <taxon>Phaseoleae</taxon>
        <taxon>Glycine</taxon>
        <taxon>Glycine subgen. Soja</taxon>
    </lineage>
</organism>